<accession>A0A1X6NLM1</accession>
<dbReference type="SUPFAM" id="SSF56112">
    <property type="entry name" value="Protein kinase-like (PK-like)"/>
    <property type="match status" value="1"/>
</dbReference>
<evidence type="ECO:0000313" key="9">
    <source>
        <dbReference type="Proteomes" id="UP000218209"/>
    </source>
</evidence>
<dbReference type="Pfam" id="PF07714">
    <property type="entry name" value="PK_Tyr_Ser-Thr"/>
    <property type="match status" value="1"/>
</dbReference>
<keyword evidence="3 4" id="KW-0067">ATP-binding</keyword>
<dbReference type="InterPro" id="IPR000719">
    <property type="entry name" value="Prot_kinase_dom"/>
</dbReference>
<proteinExistence type="inferred from homology"/>
<keyword evidence="1 5" id="KW-0808">Transferase</keyword>
<keyword evidence="9" id="KW-1185">Reference proteome</keyword>
<reference evidence="8 9" key="1">
    <citation type="submission" date="2017-03" db="EMBL/GenBank/DDBJ databases">
        <title>WGS assembly of Porphyra umbilicalis.</title>
        <authorList>
            <person name="Brawley S.H."/>
            <person name="Blouin N.A."/>
            <person name="Ficko-Blean E."/>
            <person name="Wheeler G.L."/>
            <person name="Lohr M."/>
            <person name="Goodson H.V."/>
            <person name="Jenkins J.W."/>
            <person name="Blaby-Haas C.E."/>
            <person name="Helliwell K.E."/>
            <person name="Chan C."/>
            <person name="Marriage T."/>
            <person name="Bhattacharya D."/>
            <person name="Klein A.S."/>
            <person name="Badis Y."/>
            <person name="Brodie J."/>
            <person name="Cao Y."/>
            <person name="Collen J."/>
            <person name="Dittami S.M."/>
            <person name="Gachon C.M."/>
            <person name="Green B.R."/>
            <person name="Karpowicz S."/>
            <person name="Kim J.W."/>
            <person name="Kudahl U."/>
            <person name="Lin S."/>
            <person name="Michel G."/>
            <person name="Mittag M."/>
            <person name="Olson B.J."/>
            <person name="Pangilinan J."/>
            <person name="Peng Y."/>
            <person name="Qiu H."/>
            <person name="Shu S."/>
            <person name="Singer J.T."/>
            <person name="Smith A.G."/>
            <person name="Sprecher B.N."/>
            <person name="Wagner V."/>
            <person name="Wang W."/>
            <person name="Wang Z.-Y."/>
            <person name="Yan J."/>
            <person name="Yarish C."/>
            <person name="Zoeuner-Riek S."/>
            <person name="Zhuang Y."/>
            <person name="Zou Y."/>
            <person name="Lindquist E.A."/>
            <person name="Grimwood J."/>
            <person name="Barry K."/>
            <person name="Rokhsar D.S."/>
            <person name="Schmutz J."/>
            <person name="Stiller J.W."/>
            <person name="Grossman A.R."/>
            <person name="Prochnik S.E."/>
        </authorList>
    </citation>
    <scope>NUCLEOTIDE SEQUENCE [LARGE SCALE GENOMIC DNA]</scope>
    <source>
        <strain evidence="8">4086291</strain>
    </source>
</reference>
<gene>
    <name evidence="8" type="ORF">BU14_1457s0002</name>
</gene>
<keyword evidence="2 4" id="KW-0547">Nucleotide-binding</keyword>
<evidence type="ECO:0000256" key="3">
    <source>
        <dbReference type="ARBA" id="ARBA00022840"/>
    </source>
</evidence>
<feature type="binding site" evidence="4">
    <location>
        <position position="50"/>
    </location>
    <ligand>
        <name>ATP</name>
        <dbReference type="ChEBI" id="CHEBI:30616"/>
    </ligand>
</feature>
<dbReference type="PANTHER" id="PTHR44329:SF11">
    <property type="entry name" value="OS09G0443600 PROTEIN"/>
    <property type="match status" value="1"/>
</dbReference>
<sequence length="331" mass="36116">MEKFEGLSKKYAEEGWLIPEADLTFGRILGRGASGTTYMGELHGETVAIKAYSVSILRNDSVSVKNEMDIMARVKHDNIVQFRGLCLSMDPAAAALVTSFATGGELGDALYKRNTIKKGGDAARFKVAIGLARGLKFLHENGLIHRDIKPANVLLDANGEPLLTDFGFSRMVDVSGDMTGETGSYLYMAPEVVRHTTYSAKADTFSYAILVNEIFSDERPYGHLLPMHAAIGVVKKGLRPSQKRIRNSQLRSLLATCWDAMPDKRPDWDTIISTLEEFRLQSTTSSSRHSSRSLGRPQPLNNGGGASSSSSGVSRLLRKLAVSSPSESKRS</sequence>
<dbReference type="AlphaFoldDB" id="A0A1X6NLM1"/>
<feature type="region of interest" description="Disordered" evidence="6">
    <location>
        <begin position="282"/>
        <end position="331"/>
    </location>
</feature>
<name>A0A1X6NLM1_PORUM</name>
<dbReference type="InterPro" id="IPR001245">
    <property type="entry name" value="Ser-Thr/Tyr_kinase_cat_dom"/>
</dbReference>
<dbReference type="SMART" id="SM00220">
    <property type="entry name" value="S_TKc"/>
    <property type="match status" value="1"/>
</dbReference>
<evidence type="ECO:0000256" key="6">
    <source>
        <dbReference type="SAM" id="MobiDB-lite"/>
    </source>
</evidence>
<evidence type="ECO:0000256" key="2">
    <source>
        <dbReference type="ARBA" id="ARBA00022741"/>
    </source>
</evidence>
<keyword evidence="1 5" id="KW-0418">Kinase</keyword>
<protein>
    <recommendedName>
        <fullName evidence="7">Protein kinase domain-containing protein</fullName>
    </recommendedName>
</protein>
<dbReference type="PROSITE" id="PS00108">
    <property type="entry name" value="PROTEIN_KINASE_ST"/>
    <property type="match status" value="1"/>
</dbReference>
<dbReference type="PROSITE" id="PS00107">
    <property type="entry name" value="PROTEIN_KINASE_ATP"/>
    <property type="match status" value="1"/>
</dbReference>
<dbReference type="Proteomes" id="UP000218209">
    <property type="component" value="Unassembled WGS sequence"/>
</dbReference>
<dbReference type="EMBL" id="KV919522">
    <property type="protein sequence ID" value="OSX69498.1"/>
    <property type="molecule type" value="Genomic_DNA"/>
</dbReference>
<dbReference type="InterPro" id="IPR017441">
    <property type="entry name" value="Protein_kinase_ATP_BS"/>
</dbReference>
<feature type="domain" description="Protein kinase" evidence="7">
    <location>
        <begin position="23"/>
        <end position="279"/>
    </location>
</feature>
<dbReference type="GO" id="GO:0004674">
    <property type="term" value="F:protein serine/threonine kinase activity"/>
    <property type="evidence" value="ECO:0007669"/>
    <property type="project" value="UniProtKB-KW"/>
</dbReference>
<dbReference type="Gene3D" id="1.10.510.10">
    <property type="entry name" value="Transferase(Phosphotransferase) domain 1"/>
    <property type="match status" value="1"/>
</dbReference>
<dbReference type="InterPro" id="IPR051681">
    <property type="entry name" value="Ser/Thr_Kinases-Pseudokinases"/>
</dbReference>
<dbReference type="Gene3D" id="3.30.200.20">
    <property type="entry name" value="Phosphorylase Kinase, domain 1"/>
    <property type="match status" value="1"/>
</dbReference>
<evidence type="ECO:0000259" key="7">
    <source>
        <dbReference type="PROSITE" id="PS50011"/>
    </source>
</evidence>
<evidence type="ECO:0000256" key="5">
    <source>
        <dbReference type="RuleBase" id="RU000304"/>
    </source>
</evidence>
<dbReference type="InterPro" id="IPR011009">
    <property type="entry name" value="Kinase-like_dom_sf"/>
</dbReference>
<evidence type="ECO:0000256" key="1">
    <source>
        <dbReference type="ARBA" id="ARBA00022527"/>
    </source>
</evidence>
<dbReference type="PROSITE" id="PS50011">
    <property type="entry name" value="PROTEIN_KINASE_DOM"/>
    <property type="match status" value="1"/>
</dbReference>
<dbReference type="GO" id="GO:0005524">
    <property type="term" value="F:ATP binding"/>
    <property type="evidence" value="ECO:0007669"/>
    <property type="project" value="UniProtKB-UniRule"/>
</dbReference>
<comment type="similarity">
    <text evidence="5">Belongs to the protein kinase superfamily.</text>
</comment>
<dbReference type="InterPro" id="IPR008271">
    <property type="entry name" value="Ser/Thr_kinase_AS"/>
</dbReference>
<evidence type="ECO:0000256" key="4">
    <source>
        <dbReference type="PROSITE-ProRule" id="PRU10141"/>
    </source>
</evidence>
<evidence type="ECO:0000313" key="8">
    <source>
        <dbReference type="EMBL" id="OSX69498.1"/>
    </source>
</evidence>
<organism evidence="8 9">
    <name type="scientific">Porphyra umbilicalis</name>
    <name type="common">Purple laver</name>
    <name type="synonym">Red alga</name>
    <dbReference type="NCBI Taxonomy" id="2786"/>
    <lineage>
        <taxon>Eukaryota</taxon>
        <taxon>Rhodophyta</taxon>
        <taxon>Bangiophyceae</taxon>
        <taxon>Bangiales</taxon>
        <taxon>Bangiaceae</taxon>
        <taxon>Porphyra</taxon>
    </lineage>
</organism>
<dbReference type="OrthoDB" id="4062651at2759"/>
<dbReference type="PANTHER" id="PTHR44329">
    <property type="entry name" value="SERINE/THREONINE-PROTEIN KINASE TNNI3K-RELATED"/>
    <property type="match status" value="1"/>
</dbReference>
<keyword evidence="1 5" id="KW-0723">Serine/threonine-protein kinase</keyword>
<dbReference type="PIRSF" id="PIRSF000654">
    <property type="entry name" value="Integrin-linked_kinase"/>
    <property type="match status" value="1"/>
</dbReference>